<keyword evidence="3" id="KW-0444">Lipid biosynthesis</keyword>
<evidence type="ECO:0000256" key="3">
    <source>
        <dbReference type="ARBA" id="ARBA00022516"/>
    </source>
</evidence>
<dbReference type="InterPro" id="IPR007130">
    <property type="entry name" value="DAGAT"/>
</dbReference>
<dbReference type="Pfam" id="PF03982">
    <property type="entry name" value="DAGAT"/>
    <property type="match status" value="1"/>
</dbReference>
<name>A0A9P0HR68_NEZVI</name>
<dbReference type="AlphaFoldDB" id="A0A9P0HR68"/>
<evidence type="ECO:0000256" key="10">
    <source>
        <dbReference type="ARBA" id="ARBA00023315"/>
    </source>
</evidence>
<comment type="caution">
    <text evidence="11">Lacks conserved residue(s) required for the propagation of feature annotation.</text>
</comment>
<evidence type="ECO:0000256" key="2">
    <source>
        <dbReference type="ARBA" id="ARBA00005420"/>
    </source>
</evidence>
<organism evidence="12 13">
    <name type="scientific">Nezara viridula</name>
    <name type="common">Southern green stink bug</name>
    <name type="synonym">Cimex viridulus</name>
    <dbReference type="NCBI Taxonomy" id="85310"/>
    <lineage>
        <taxon>Eukaryota</taxon>
        <taxon>Metazoa</taxon>
        <taxon>Ecdysozoa</taxon>
        <taxon>Arthropoda</taxon>
        <taxon>Hexapoda</taxon>
        <taxon>Insecta</taxon>
        <taxon>Pterygota</taxon>
        <taxon>Neoptera</taxon>
        <taxon>Paraneoptera</taxon>
        <taxon>Hemiptera</taxon>
        <taxon>Heteroptera</taxon>
        <taxon>Panheteroptera</taxon>
        <taxon>Pentatomomorpha</taxon>
        <taxon>Pentatomoidea</taxon>
        <taxon>Pentatomidae</taxon>
        <taxon>Pentatominae</taxon>
        <taxon>Nezara</taxon>
    </lineage>
</organism>
<evidence type="ECO:0000256" key="1">
    <source>
        <dbReference type="ARBA" id="ARBA00004477"/>
    </source>
</evidence>
<dbReference type="PANTHER" id="PTHR12317:SF79">
    <property type="entry name" value="ACYLTRANSFERASE"/>
    <property type="match status" value="1"/>
</dbReference>
<evidence type="ECO:0000313" key="13">
    <source>
        <dbReference type="Proteomes" id="UP001152798"/>
    </source>
</evidence>
<sequence length="340" mass="38786">METMGIKFAPINTPFKRRVETFCAFLWIVTFAFGNFICYWLAAYLIFFSSYWPYVLLYLAWQYYDRETPYKGGRRFTFLQKLPFWKYFNDYFPISLEKTAELPTDKNYLFCCHPHGILCAGMFGNFGSGYSKVKSLYPGLNVLSATIDLHFRSPFFREYVLGLGAVSAAKESIVYLMDDKKKGNVLALAVGGAAESFYAKPGSYKLILKKRKGFVKIALQTGCSLVPVFSFGETELYDQVPNPPGSLLNRIQTWMKDLIGFAPIVLKGRGLIQYSFGIVPMRTPITTVVGKPIDIPKTAEPSDEIIQKYHAVYIDELVKLFNEHKTKYLKDSENISLVIE</sequence>
<evidence type="ECO:0000256" key="7">
    <source>
        <dbReference type="ARBA" id="ARBA00022989"/>
    </source>
</evidence>
<comment type="subcellular location">
    <subcellularLocation>
        <location evidence="1 11">Endoplasmic reticulum membrane</location>
        <topology evidence="1 11">Multi-pass membrane protein</topology>
    </subcellularLocation>
</comment>
<evidence type="ECO:0000256" key="11">
    <source>
        <dbReference type="RuleBase" id="RU367023"/>
    </source>
</evidence>
<proteinExistence type="inferred from homology"/>
<keyword evidence="4 11" id="KW-0808">Transferase</keyword>
<evidence type="ECO:0000256" key="5">
    <source>
        <dbReference type="ARBA" id="ARBA00022692"/>
    </source>
</evidence>
<dbReference type="GO" id="GO:0019432">
    <property type="term" value="P:triglyceride biosynthetic process"/>
    <property type="evidence" value="ECO:0007669"/>
    <property type="project" value="TreeGrafter"/>
</dbReference>
<gene>
    <name evidence="12" type="ORF">NEZAVI_LOCUS15214</name>
</gene>
<dbReference type="EC" id="2.3.1.-" evidence="11"/>
<dbReference type="GO" id="GO:0004144">
    <property type="term" value="F:diacylglycerol O-acyltransferase activity"/>
    <property type="evidence" value="ECO:0007669"/>
    <property type="project" value="TreeGrafter"/>
</dbReference>
<evidence type="ECO:0000313" key="12">
    <source>
        <dbReference type="EMBL" id="CAH1407519.1"/>
    </source>
</evidence>
<evidence type="ECO:0000256" key="4">
    <source>
        <dbReference type="ARBA" id="ARBA00022679"/>
    </source>
</evidence>
<keyword evidence="7 11" id="KW-1133">Transmembrane helix</keyword>
<keyword evidence="13" id="KW-1185">Reference proteome</keyword>
<accession>A0A9P0HR68</accession>
<dbReference type="EMBL" id="OV725083">
    <property type="protein sequence ID" value="CAH1407519.1"/>
    <property type="molecule type" value="Genomic_DNA"/>
</dbReference>
<evidence type="ECO:0000256" key="8">
    <source>
        <dbReference type="ARBA" id="ARBA00023098"/>
    </source>
</evidence>
<dbReference type="CDD" id="cd07987">
    <property type="entry name" value="LPLAT_MGAT-like"/>
    <property type="match status" value="1"/>
</dbReference>
<dbReference type="OrthoDB" id="264532at2759"/>
<dbReference type="GO" id="GO:0005789">
    <property type="term" value="C:endoplasmic reticulum membrane"/>
    <property type="evidence" value="ECO:0007669"/>
    <property type="project" value="UniProtKB-SubCell"/>
</dbReference>
<keyword evidence="9 11" id="KW-0472">Membrane</keyword>
<feature type="transmembrane region" description="Helical" evidence="11">
    <location>
        <begin position="21"/>
        <end position="42"/>
    </location>
</feature>
<evidence type="ECO:0000256" key="6">
    <source>
        <dbReference type="ARBA" id="ARBA00022824"/>
    </source>
</evidence>
<reference evidence="12" key="1">
    <citation type="submission" date="2022-01" db="EMBL/GenBank/DDBJ databases">
        <authorList>
            <person name="King R."/>
        </authorList>
    </citation>
    <scope>NUCLEOTIDE SEQUENCE</scope>
</reference>
<keyword evidence="10" id="KW-0012">Acyltransferase</keyword>
<keyword evidence="8" id="KW-0443">Lipid metabolism</keyword>
<dbReference type="PANTHER" id="PTHR12317">
    <property type="entry name" value="DIACYLGLYCEROL O-ACYLTRANSFERASE"/>
    <property type="match status" value="1"/>
</dbReference>
<evidence type="ECO:0000256" key="9">
    <source>
        <dbReference type="ARBA" id="ARBA00023136"/>
    </source>
</evidence>
<dbReference type="Proteomes" id="UP001152798">
    <property type="component" value="Chromosome 7"/>
</dbReference>
<keyword evidence="6 11" id="KW-0256">Endoplasmic reticulum</keyword>
<keyword evidence="5 11" id="KW-0812">Transmembrane</keyword>
<comment type="similarity">
    <text evidence="2 11">Belongs to the diacylglycerol acyltransferase family.</text>
</comment>
<protein>
    <recommendedName>
        <fullName evidence="11">Acyltransferase</fullName>
        <ecNumber evidence="11">2.3.1.-</ecNumber>
    </recommendedName>
</protein>